<dbReference type="EMBL" id="JAHWYN010000030">
    <property type="protein sequence ID" value="MBW4362659.1"/>
    <property type="molecule type" value="Genomic_DNA"/>
</dbReference>
<feature type="non-terminal residue" evidence="3">
    <location>
        <position position="318"/>
    </location>
</feature>
<evidence type="ECO:0000256" key="2">
    <source>
        <dbReference type="SAM" id="SignalP"/>
    </source>
</evidence>
<dbReference type="Proteomes" id="UP000812031">
    <property type="component" value="Unassembled WGS sequence"/>
</dbReference>
<organism evidence="3 4">
    <name type="scientific">Flavobacterium taihuense</name>
    <dbReference type="NCBI Taxonomy" id="2857508"/>
    <lineage>
        <taxon>Bacteria</taxon>
        <taxon>Pseudomonadati</taxon>
        <taxon>Bacteroidota</taxon>
        <taxon>Flavobacteriia</taxon>
        <taxon>Flavobacteriales</taxon>
        <taxon>Flavobacteriaceae</taxon>
        <taxon>Flavobacterium</taxon>
    </lineage>
</organism>
<feature type="region of interest" description="Disordered" evidence="1">
    <location>
        <begin position="29"/>
        <end position="50"/>
    </location>
</feature>
<dbReference type="RefSeq" id="WP_219319135.1">
    <property type="nucleotide sequence ID" value="NZ_JAHWYN010000030.1"/>
</dbReference>
<feature type="compositionally biased region" description="Low complexity" evidence="1">
    <location>
        <begin position="34"/>
        <end position="43"/>
    </location>
</feature>
<protein>
    <submittedName>
        <fullName evidence="3">Uncharacterized protein</fullName>
    </submittedName>
</protein>
<name>A0ABS6Y3K3_9FLAO</name>
<proteinExistence type="predicted"/>
<keyword evidence="2" id="KW-0732">Signal</keyword>
<gene>
    <name evidence="3" type="ORF">KZH69_19420</name>
</gene>
<keyword evidence="4" id="KW-1185">Reference proteome</keyword>
<evidence type="ECO:0000313" key="3">
    <source>
        <dbReference type="EMBL" id="MBW4362659.1"/>
    </source>
</evidence>
<comment type="caution">
    <text evidence="3">The sequence shown here is derived from an EMBL/GenBank/DDBJ whole genome shotgun (WGS) entry which is preliminary data.</text>
</comment>
<accession>A0ABS6Y3K3</accession>
<reference evidence="3 4" key="1">
    <citation type="submission" date="2021-07" db="EMBL/GenBank/DDBJ databases">
        <title>Flavobacterium sp. nov. isolated from sediment on the Taihu Lake.</title>
        <authorList>
            <person name="Qu J.-H."/>
        </authorList>
    </citation>
    <scope>NUCLEOTIDE SEQUENCE [LARGE SCALE GENOMIC DNA]</scope>
    <source>
        <strain evidence="3 4">NAS39</strain>
    </source>
</reference>
<sequence length="318" mass="33194">MKKNFTLILTLLLSFYYTQGEAQTQFWSDDFDAGPTSGTRTPEGTGGTGTPATSYFKLTDGSTVSQEVAFTGKQGTNYWAGEDHNALGTGLPSAGGGTDDINDELTITWTGINITGKTGLNFKGLFAANSTNQPWDTKINCASTGTTTNTDYIIIQYQINGGVWTDLIRFFVKNLAAGNRVLTEDTDGDSCGDGTSITNVFGEFTKNITGTGTTLNLRINVYSEGDREEWGIDNFRLFGADACVTPTAYTVTGGGAYCSGGTGSAVGLSNSDTGVTYQLKNGATDVGSPVSGTGTAISFGNQTAAATYTVLATRTAGS</sequence>
<feature type="signal peptide" evidence="2">
    <location>
        <begin position="1"/>
        <end position="22"/>
    </location>
</feature>
<evidence type="ECO:0000256" key="1">
    <source>
        <dbReference type="SAM" id="MobiDB-lite"/>
    </source>
</evidence>
<feature type="chain" id="PRO_5046584491" evidence="2">
    <location>
        <begin position="23"/>
        <end position="318"/>
    </location>
</feature>
<evidence type="ECO:0000313" key="4">
    <source>
        <dbReference type="Proteomes" id="UP000812031"/>
    </source>
</evidence>